<feature type="signal peptide" evidence="1">
    <location>
        <begin position="1"/>
        <end position="29"/>
    </location>
</feature>
<sequence>MKMRADKTAFRIAALAAAVSAAFSSNVMAEEADEMTRLIKPESSVRLGIGSVDKGNARFGQYLGLQDSGVYGLADIDVVRRDDATGTWFKLRGRNLGLDRRELGLVYGPQGDWKLSLDYREIPRYSQYTINTGLQGIGSENLRVQSANKRDKVLETKREKVSLGFQKSIGDNWSARFRFTNEEKDGTRLFARGTSSGVGNANRWFNFLAEPIDSTITQWEALISYADPRFQLQGGYYGSHYSNHNTSLNITGGGVGFNGAGANTLSPIALAPSNEAHQFFVDGGYNFTPTTRASFKVAYTNATQTDAFVANPPGVLNTATTGNISGRTNLGGRVETTLAYLGLSSRPLPKLSLLGSLRYEDRDDKTPVVRYISTTPTGNHDGTNETRSFRTSQGKFEANYLVANGYRLVAGLDHDVKDRDTSDVRVVSHRDTTEETAWKIELRRAMSETANGSIAYVSSERTGSDFKVNYRFNGTPGRNVIAPIHLADRDREKIRLSADWTPIESLSLQANIEDSRDSYSSRADLGLGARRGSSKLYSLDATYNASSALSFNAWATHSDTQSKQATAFNAPEVVTLTAAQISALNIWSAGLINKTDAVGLGADLKLSEKLDVGADFEFSEDRAEYRLRPERGVTGAASLPDIKYRTATFRLFGRYALRKNAGIQLDLVHDRRVIDDWTWSTWVYNSPTAAGDGTTVGQDRTQTTTFVGLSGYYKWW</sequence>
<feature type="chain" id="PRO_5047505028" evidence="1">
    <location>
        <begin position="30"/>
        <end position="716"/>
    </location>
</feature>
<dbReference type="NCBIfam" id="TIGR03509">
    <property type="entry name" value="OMP_MtrB_PioB"/>
    <property type="match status" value="1"/>
</dbReference>
<evidence type="ECO:0000313" key="2">
    <source>
        <dbReference type="EMBL" id="NMG76819.1"/>
    </source>
</evidence>
<dbReference type="InterPro" id="IPR020016">
    <property type="entry name" value="Decahaem-assoc_OM_MtrB/PioB"/>
</dbReference>
<protein>
    <submittedName>
        <fullName evidence="2">MtrB/PioB family decaheme-associated outer membrane protein</fullName>
    </submittedName>
</protein>
<dbReference type="Proteomes" id="UP000648984">
    <property type="component" value="Unassembled WGS sequence"/>
</dbReference>
<name>A0ABX1QEH3_9RHOO</name>
<keyword evidence="3" id="KW-1185">Reference proteome</keyword>
<gene>
    <name evidence="2" type="ORF">GPA25_18865</name>
</gene>
<comment type="caution">
    <text evidence="2">The sequence shown here is derived from an EMBL/GenBank/DDBJ whole genome shotgun (WGS) entry which is preliminary data.</text>
</comment>
<organism evidence="2 3">
    <name type="scientific">Aromatoleum diolicum</name>
    <dbReference type="NCBI Taxonomy" id="75796"/>
    <lineage>
        <taxon>Bacteria</taxon>
        <taxon>Pseudomonadati</taxon>
        <taxon>Pseudomonadota</taxon>
        <taxon>Betaproteobacteria</taxon>
        <taxon>Rhodocyclales</taxon>
        <taxon>Rhodocyclaceae</taxon>
        <taxon>Aromatoleum</taxon>
    </lineage>
</organism>
<reference evidence="2 3" key="1">
    <citation type="submission" date="2019-12" db="EMBL/GenBank/DDBJ databases">
        <title>Comparative genomics gives insights into the taxonomy of the Azoarcus-Aromatoleum group and reveals separate origins of nif in the plant-associated Azoarcus and non-plant-associated Aromatoleum sub-groups.</title>
        <authorList>
            <person name="Lafos M."/>
            <person name="Maluk M."/>
            <person name="Batista M."/>
            <person name="Junghare M."/>
            <person name="Carmona M."/>
            <person name="Faoro H."/>
            <person name="Cruz L.M."/>
            <person name="Battistoni F."/>
            <person name="De Souza E."/>
            <person name="Pedrosa F."/>
            <person name="Chen W.-M."/>
            <person name="Poole P.S."/>
            <person name="Dixon R.A."/>
            <person name="James E.K."/>
        </authorList>
    </citation>
    <scope>NUCLEOTIDE SEQUENCE [LARGE SCALE GENOMIC DNA]</scope>
    <source>
        <strain evidence="2 3">22Lin</strain>
    </source>
</reference>
<dbReference type="SUPFAM" id="SSF56935">
    <property type="entry name" value="Porins"/>
    <property type="match status" value="2"/>
</dbReference>
<dbReference type="Pfam" id="PF11854">
    <property type="entry name" value="MtrB_PioB"/>
    <property type="match status" value="1"/>
</dbReference>
<dbReference type="EMBL" id="WTVQ01000041">
    <property type="protein sequence ID" value="NMG76819.1"/>
    <property type="molecule type" value="Genomic_DNA"/>
</dbReference>
<accession>A0ABX1QEH3</accession>
<dbReference type="RefSeq" id="WP_169261957.1">
    <property type="nucleotide sequence ID" value="NZ_WTVQ01000041.1"/>
</dbReference>
<proteinExistence type="predicted"/>
<keyword evidence="1" id="KW-0732">Signal</keyword>
<evidence type="ECO:0000256" key="1">
    <source>
        <dbReference type="SAM" id="SignalP"/>
    </source>
</evidence>
<evidence type="ECO:0000313" key="3">
    <source>
        <dbReference type="Proteomes" id="UP000648984"/>
    </source>
</evidence>